<comment type="similarity">
    <text evidence="1">Belongs to the phosphoglycerate mutase family. BPG-dependent PGAM subfamily.</text>
</comment>
<evidence type="ECO:0000313" key="7">
    <source>
        <dbReference type="EMBL" id="QNP30580.1"/>
    </source>
</evidence>
<dbReference type="Pfam" id="PF00300">
    <property type="entry name" value="His_Phos_1"/>
    <property type="match status" value="1"/>
</dbReference>
<dbReference type="Proteomes" id="UP000516013">
    <property type="component" value="Chromosome"/>
</dbReference>
<keyword evidence="4" id="KW-0413">Isomerase</keyword>
<evidence type="ECO:0000256" key="2">
    <source>
        <dbReference type="ARBA" id="ARBA00012028"/>
    </source>
</evidence>
<feature type="active site" description="Proton donor/acceptor" evidence="5">
    <location>
        <position position="83"/>
    </location>
</feature>
<evidence type="ECO:0000313" key="8">
    <source>
        <dbReference type="Proteomes" id="UP000516013"/>
    </source>
</evidence>
<evidence type="ECO:0000256" key="3">
    <source>
        <dbReference type="ARBA" id="ARBA00023152"/>
    </source>
</evidence>
<dbReference type="AlphaFoldDB" id="A0A7H0F3G4"/>
<evidence type="ECO:0000256" key="1">
    <source>
        <dbReference type="ARBA" id="ARBA00006717"/>
    </source>
</evidence>
<dbReference type="InterPro" id="IPR005952">
    <property type="entry name" value="Phosphogly_mut1"/>
</dbReference>
<evidence type="ECO:0000256" key="4">
    <source>
        <dbReference type="ARBA" id="ARBA00023235"/>
    </source>
</evidence>
<keyword evidence="8" id="KW-1185">Reference proteome</keyword>
<evidence type="ECO:0000256" key="5">
    <source>
        <dbReference type="PIRSR" id="PIRSR613078-1"/>
    </source>
</evidence>
<dbReference type="PANTHER" id="PTHR11931">
    <property type="entry name" value="PHOSPHOGLYCERATE MUTASE"/>
    <property type="match status" value="1"/>
</dbReference>
<dbReference type="EC" id="5.4.2.11" evidence="2"/>
<name>A0A7H0F3G4_9CYAN</name>
<feature type="binding site" evidence="6">
    <location>
        <position position="94"/>
    </location>
    <ligand>
        <name>substrate</name>
    </ligand>
</feature>
<accession>A0A7H0F3G4</accession>
<dbReference type="GO" id="GO:0004619">
    <property type="term" value="F:phosphoglycerate mutase activity"/>
    <property type="evidence" value="ECO:0007669"/>
    <property type="project" value="UniProtKB-EC"/>
</dbReference>
<dbReference type="KEGG" id="ccur:IAR63_06055"/>
<reference evidence="7 8" key="1">
    <citation type="submission" date="2020-08" db="EMBL/GenBank/DDBJ databases">
        <title>Complete genome sequence of Raphidiopsis curvispora isolated from drinking water reservoir in South Korea.</title>
        <authorList>
            <person name="Jeong J."/>
        </authorList>
    </citation>
    <scope>NUCLEOTIDE SEQUENCE [LARGE SCALE GENOMIC DNA]</scope>
    <source>
        <strain evidence="7 8">GIHE-G1</strain>
    </source>
</reference>
<organism evidence="7 8">
    <name type="scientific">Cylindrospermopsis curvispora GIHE-G1</name>
    <dbReference type="NCBI Taxonomy" id="2666332"/>
    <lineage>
        <taxon>Bacteria</taxon>
        <taxon>Bacillati</taxon>
        <taxon>Cyanobacteriota</taxon>
        <taxon>Cyanophyceae</taxon>
        <taxon>Nostocales</taxon>
        <taxon>Aphanizomenonaceae</taxon>
        <taxon>Cylindrospermopsis</taxon>
    </lineage>
</organism>
<dbReference type="SMART" id="SM00855">
    <property type="entry name" value="PGAM"/>
    <property type="match status" value="1"/>
</dbReference>
<protein>
    <recommendedName>
        <fullName evidence="2">phosphoglycerate mutase (2,3-diphosphoglycerate-dependent)</fullName>
        <ecNumber evidence="2">5.4.2.11</ecNumber>
    </recommendedName>
</protein>
<feature type="binding site" evidence="6">
    <location>
        <begin position="83"/>
        <end position="86"/>
    </location>
    <ligand>
        <name>substrate</name>
    </ligand>
</feature>
<proteinExistence type="inferred from homology"/>
<sequence length="212" mass="23960">MALNLYLLRHGETNFSQSGNFCGETDAQLTPEGNQMAHSFADTYKNLCWEAVYVSPMKRTIATAQPFCDATGLNMQLRTGIREGSYGEWETKSKSFVQENYTENYIKWLTESAWNAPQGGETAVEIANRSIPVIREIKEKHHQGNVLLISHKATIRIILCSLLGIDLGCYRYRINILVASLSMVRFDVNGPMLEILGDRNHIPEHLRLRPGT</sequence>
<evidence type="ECO:0000256" key="6">
    <source>
        <dbReference type="PIRSR" id="PIRSR613078-2"/>
    </source>
</evidence>
<feature type="active site" description="Tele-phosphohistidine intermediate" evidence="5">
    <location>
        <position position="10"/>
    </location>
</feature>
<dbReference type="SUPFAM" id="SSF53254">
    <property type="entry name" value="Phosphoglycerate mutase-like"/>
    <property type="match status" value="1"/>
</dbReference>
<dbReference type="Gene3D" id="3.40.50.1240">
    <property type="entry name" value="Phosphoglycerate mutase-like"/>
    <property type="match status" value="1"/>
</dbReference>
<dbReference type="RefSeq" id="WP_187706943.1">
    <property type="nucleotide sequence ID" value="NZ_CP060822.1"/>
</dbReference>
<dbReference type="GO" id="GO:0006096">
    <property type="term" value="P:glycolytic process"/>
    <property type="evidence" value="ECO:0007669"/>
    <property type="project" value="UniProtKB-KW"/>
</dbReference>
<dbReference type="InterPro" id="IPR013078">
    <property type="entry name" value="His_Pase_superF_clade-1"/>
</dbReference>
<dbReference type="InterPro" id="IPR029033">
    <property type="entry name" value="His_PPase_superfam"/>
</dbReference>
<feature type="binding site" evidence="6">
    <location>
        <position position="59"/>
    </location>
    <ligand>
        <name>substrate</name>
    </ligand>
</feature>
<dbReference type="CDD" id="cd07067">
    <property type="entry name" value="HP_PGM_like"/>
    <property type="match status" value="1"/>
</dbReference>
<dbReference type="EMBL" id="CP060822">
    <property type="protein sequence ID" value="QNP30580.1"/>
    <property type="molecule type" value="Genomic_DNA"/>
</dbReference>
<keyword evidence="3" id="KW-0324">Glycolysis</keyword>
<gene>
    <name evidence="7" type="ORF">IAR63_06055</name>
</gene>